<accession>A0A392UMQ2</accession>
<dbReference type="UniPathway" id="UPA00143"/>
<dbReference type="SUPFAM" id="SSF54695">
    <property type="entry name" value="POZ domain"/>
    <property type="match status" value="1"/>
</dbReference>
<evidence type="ECO:0000256" key="3">
    <source>
        <dbReference type="ARBA" id="ARBA00022786"/>
    </source>
</evidence>
<evidence type="ECO:0000259" key="4">
    <source>
        <dbReference type="Pfam" id="PF03931"/>
    </source>
</evidence>
<evidence type="ECO:0000313" key="5">
    <source>
        <dbReference type="EMBL" id="MCI74732.1"/>
    </source>
</evidence>
<dbReference type="AlphaFoldDB" id="A0A392UMQ2"/>
<dbReference type="SUPFAM" id="SSF81382">
    <property type="entry name" value="Skp1 dimerisation domain-like"/>
    <property type="match status" value="1"/>
</dbReference>
<sequence length="78" mass="8436">KNMIGDGCVECGISLLNVNGEILGKVIEYCKKHVEAVSSADELNAWDADFIKVDLVTLLQLVMAANDLNIKSLLDLTS</sequence>
<name>A0A392UMQ2_9FABA</name>
<dbReference type="EMBL" id="LXQA010866506">
    <property type="protein sequence ID" value="MCI74732.1"/>
    <property type="molecule type" value="Genomic_DNA"/>
</dbReference>
<comment type="pathway">
    <text evidence="1">Protein modification; protein ubiquitination.</text>
</comment>
<dbReference type="GO" id="GO:0009867">
    <property type="term" value="P:jasmonic acid mediated signaling pathway"/>
    <property type="evidence" value="ECO:0007669"/>
    <property type="project" value="UniProtKB-ARBA"/>
</dbReference>
<keyword evidence="6" id="KW-1185">Reference proteome</keyword>
<organism evidence="5 6">
    <name type="scientific">Trifolium medium</name>
    <dbReference type="NCBI Taxonomy" id="97028"/>
    <lineage>
        <taxon>Eukaryota</taxon>
        <taxon>Viridiplantae</taxon>
        <taxon>Streptophyta</taxon>
        <taxon>Embryophyta</taxon>
        <taxon>Tracheophyta</taxon>
        <taxon>Spermatophyta</taxon>
        <taxon>Magnoliopsida</taxon>
        <taxon>eudicotyledons</taxon>
        <taxon>Gunneridae</taxon>
        <taxon>Pentapetalae</taxon>
        <taxon>rosids</taxon>
        <taxon>fabids</taxon>
        <taxon>Fabales</taxon>
        <taxon>Fabaceae</taxon>
        <taxon>Papilionoideae</taxon>
        <taxon>50 kb inversion clade</taxon>
        <taxon>NPAAA clade</taxon>
        <taxon>Hologalegina</taxon>
        <taxon>IRL clade</taxon>
        <taxon>Trifolieae</taxon>
        <taxon>Trifolium</taxon>
    </lineage>
</organism>
<dbReference type="PANTHER" id="PTHR11165">
    <property type="entry name" value="SKP1"/>
    <property type="match status" value="1"/>
</dbReference>
<dbReference type="InterPro" id="IPR011333">
    <property type="entry name" value="SKP1/BTB/POZ_sf"/>
</dbReference>
<reference evidence="5 6" key="1">
    <citation type="journal article" date="2018" name="Front. Plant Sci.">
        <title>Red Clover (Trifolium pratense) and Zigzag Clover (T. medium) - A Picture of Genomic Similarities and Differences.</title>
        <authorList>
            <person name="Dluhosova J."/>
            <person name="Istvanek J."/>
            <person name="Nedelnik J."/>
            <person name="Repkova J."/>
        </authorList>
    </citation>
    <scope>NUCLEOTIDE SEQUENCE [LARGE SCALE GENOMIC DNA]</scope>
    <source>
        <strain evidence="6">cv. 10/8</strain>
        <tissue evidence="5">Leaf</tissue>
    </source>
</reference>
<evidence type="ECO:0000256" key="2">
    <source>
        <dbReference type="ARBA" id="ARBA00009993"/>
    </source>
</evidence>
<dbReference type="GO" id="GO:0016567">
    <property type="term" value="P:protein ubiquitination"/>
    <property type="evidence" value="ECO:0007669"/>
    <property type="project" value="UniProtKB-UniPathway"/>
</dbReference>
<dbReference type="InterPro" id="IPR016897">
    <property type="entry name" value="SKP1"/>
</dbReference>
<dbReference type="SMART" id="SM00512">
    <property type="entry name" value="Skp1"/>
    <property type="match status" value="1"/>
</dbReference>
<keyword evidence="3" id="KW-0833">Ubl conjugation pathway</keyword>
<evidence type="ECO:0000256" key="1">
    <source>
        <dbReference type="ARBA" id="ARBA00004906"/>
    </source>
</evidence>
<proteinExistence type="inferred from homology"/>
<dbReference type="Pfam" id="PF03931">
    <property type="entry name" value="Skp1_POZ"/>
    <property type="match status" value="1"/>
</dbReference>
<dbReference type="GO" id="GO:0006511">
    <property type="term" value="P:ubiquitin-dependent protein catabolic process"/>
    <property type="evidence" value="ECO:0007669"/>
    <property type="project" value="InterPro"/>
</dbReference>
<dbReference type="InterPro" id="IPR001232">
    <property type="entry name" value="SKP1-like"/>
</dbReference>
<protein>
    <submittedName>
        <fullName evidence="5">SKP1-like protein</fullName>
    </submittedName>
</protein>
<dbReference type="InterPro" id="IPR036296">
    <property type="entry name" value="SKP1-like_dim_sf"/>
</dbReference>
<comment type="caution">
    <text evidence="5">The sequence shown here is derived from an EMBL/GenBank/DDBJ whole genome shotgun (WGS) entry which is preliminary data.</text>
</comment>
<dbReference type="InterPro" id="IPR016073">
    <property type="entry name" value="Skp1_comp_POZ"/>
</dbReference>
<feature type="non-terminal residue" evidence="5">
    <location>
        <position position="1"/>
    </location>
</feature>
<feature type="domain" description="SKP1 component POZ" evidence="4">
    <location>
        <begin position="1"/>
        <end position="34"/>
    </location>
</feature>
<comment type="similarity">
    <text evidence="2">Belongs to the SKP1 family.</text>
</comment>
<evidence type="ECO:0000313" key="6">
    <source>
        <dbReference type="Proteomes" id="UP000265520"/>
    </source>
</evidence>
<dbReference type="Gene3D" id="3.30.710.10">
    <property type="entry name" value="Potassium Channel Kv1.1, Chain A"/>
    <property type="match status" value="1"/>
</dbReference>
<feature type="non-terminal residue" evidence="5">
    <location>
        <position position="78"/>
    </location>
</feature>
<dbReference type="Proteomes" id="UP000265520">
    <property type="component" value="Unassembled WGS sequence"/>
</dbReference>